<dbReference type="AlphaFoldDB" id="A0A4U5TPD8"/>
<sequence>MMMNFNNKLNIGFLGLMLILFSCMSDEKRKSEGFSWISETDTLHLVGKDVLSRPTAEIYNFAFTSEGDTIFFHTTDKGDGESGIAISSLTSSGWSKPRPAPFETDDFEEGHVSMSPDGKRLIFSSDRTDNLKGEPKSADDFFVVSQSSNWIDVKRISSTVKMSEKRGSLAKDGSFYYWAYQRGSGMYFFKAKISDDKIKDKQDARKMLFPDYSGENNPFVDPQHEYMLFAVYGRDERYDKEDIYISHRKNNSWSTPKILDEPINTKYNDTSPFVTPDGKYLFFVSDRLTSETDTIANRNLYVIKTDQLKALN</sequence>
<reference evidence="1 2" key="1">
    <citation type="submission" date="2019-04" db="EMBL/GenBank/DDBJ databases">
        <title>Psychroflexus halotolerans sp. nov., isolated from a marine solar saltern.</title>
        <authorList>
            <person name="Feng X."/>
        </authorList>
    </citation>
    <scope>NUCLEOTIDE SEQUENCE [LARGE SCALE GENOMIC DNA]</scope>
    <source>
        <strain evidence="1 2">WDS2C27</strain>
    </source>
</reference>
<dbReference type="SUPFAM" id="SSF82171">
    <property type="entry name" value="DPP6 N-terminal domain-like"/>
    <property type="match status" value="1"/>
</dbReference>
<dbReference type="Gene3D" id="2.120.10.30">
    <property type="entry name" value="TolB, C-terminal domain"/>
    <property type="match status" value="1"/>
</dbReference>
<organism evidence="1 2">
    <name type="scientific">Mesohalobacter halotolerans</name>
    <dbReference type="NCBI Taxonomy" id="1883405"/>
    <lineage>
        <taxon>Bacteria</taxon>
        <taxon>Pseudomonadati</taxon>
        <taxon>Bacteroidota</taxon>
        <taxon>Flavobacteriia</taxon>
        <taxon>Flavobacteriales</taxon>
        <taxon>Flavobacteriaceae</taxon>
        <taxon>Mesohalobacter</taxon>
    </lineage>
</organism>
<proteinExistence type="predicted"/>
<dbReference type="Proteomes" id="UP000306552">
    <property type="component" value="Unassembled WGS sequence"/>
</dbReference>
<keyword evidence="2" id="KW-1185">Reference proteome</keyword>
<evidence type="ECO:0000313" key="2">
    <source>
        <dbReference type="Proteomes" id="UP000306552"/>
    </source>
</evidence>
<dbReference type="OrthoDB" id="9809364at2"/>
<accession>A0A4U5TPD8</accession>
<dbReference type="Pfam" id="PF07676">
    <property type="entry name" value="PD40"/>
    <property type="match status" value="2"/>
</dbReference>
<evidence type="ECO:0000313" key="1">
    <source>
        <dbReference type="EMBL" id="TKS55722.1"/>
    </source>
</evidence>
<comment type="caution">
    <text evidence="1">The sequence shown here is derived from an EMBL/GenBank/DDBJ whole genome shotgun (WGS) entry which is preliminary data.</text>
</comment>
<name>A0A4U5TPD8_9FLAO</name>
<evidence type="ECO:0008006" key="3">
    <source>
        <dbReference type="Google" id="ProtNLM"/>
    </source>
</evidence>
<gene>
    <name evidence="1" type="ORF">FCN74_10480</name>
</gene>
<dbReference type="InterPro" id="IPR011042">
    <property type="entry name" value="6-blade_b-propeller_TolB-like"/>
</dbReference>
<dbReference type="InterPro" id="IPR011659">
    <property type="entry name" value="WD40"/>
</dbReference>
<protein>
    <recommendedName>
        <fullName evidence="3">WD40-like Beta Propeller Repeat</fullName>
    </recommendedName>
</protein>
<dbReference type="EMBL" id="SWMU01000004">
    <property type="protein sequence ID" value="TKS55722.1"/>
    <property type="molecule type" value="Genomic_DNA"/>
</dbReference>